<evidence type="ECO:0000313" key="2">
    <source>
        <dbReference type="Proteomes" id="UP001194696"/>
    </source>
</evidence>
<protein>
    <recommendedName>
        <fullName evidence="3">F-box domain-containing protein</fullName>
    </recommendedName>
</protein>
<dbReference type="Proteomes" id="UP001194696">
    <property type="component" value="Unassembled WGS sequence"/>
</dbReference>
<keyword evidence="2" id="KW-1185">Reference proteome</keyword>
<evidence type="ECO:0008006" key="3">
    <source>
        <dbReference type="Google" id="ProtNLM"/>
    </source>
</evidence>
<accession>A0ABQ7KEK9</accession>
<sequence length="467" mass="53774">MHELFTLPEFFQLLSYHLDCLSLSSCILVSRHWSEMLTPQLWGRFGSMAPTLKPDGHVQSLWERFSEGTRLSADEVKIVQVLVDKNNRHLQTVVIRSPQVFQIYQAHCTNLRVIHCEWRRPEVSLVDEEVERVRQDIERFVKQQQSCLHSIYLSGWMVSDEIRRMAASSIKHFQDLDAPLRDEDYHYLGSLLPYVESIRLAVNSLAIVSDPLEHTHLHLKKMSLDVPSLSHEFLQTILVSFPNIKNLVVRAENNDDQLPQGQIDIDIENGSRLRVTGVYDGDAKVADMIAVIPNLKSVDYFGLGRKCFEALARHCPHLKDVEADCGAQSLIADSEYDIIPVPTINLLLTSCPDLESVNCPDHTIHIRHIMEGGPWVCKNLMFLRCQFVGVPRIAPWDEDLYESLEDRRLEISDEETSSLSDKERELLNIVKRRELCCEAMEEQFSFVPKVKERGFFGDYMNEQFLPC</sequence>
<gene>
    <name evidence="1" type="ORF">BGZ96_009135</name>
</gene>
<evidence type="ECO:0000313" key="1">
    <source>
        <dbReference type="EMBL" id="KAG0296556.1"/>
    </source>
</evidence>
<proteinExistence type="predicted"/>
<name>A0ABQ7KEK9_9FUNG</name>
<dbReference type="Gene3D" id="3.80.10.10">
    <property type="entry name" value="Ribonuclease Inhibitor"/>
    <property type="match status" value="1"/>
</dbReference>
<dbReference type="InterPro" id="IPR032675">
    <property type="entry name" value="LRR_dom_sf"/>
</dbReference>
<comment type="caution">
    <text evidence="1">The sequence shown here is derived from an EMBL/GenBank/DDBJ whole genome shotgun (WGS) entry which is preliminary data.</text>
</comment>
<dbReference type="EMBL" id="JAAAIM010000054">
    <property type="protein sequence ID" value="KAG0296556.1"/>
    <property type="molecule type" value="Genomic_DNA"/>
</dbReference>
<reference evidence="1 2" key="1">
    <citation type="journal article" date="2020" name="Fungal Divers.">
        <title>Resolving the Mortierellaceae phylogeny through synthesis of multi-gene phylogenetics and phylogenomics.</title>
        <authorList>
            <person name="Vandepol N."/>
            <person name="Liber J."/>
            <person name="Desiro A."/>
            <person name="Na H."/>
            <person name="Kennedy M."/>
            <person name="Barry K."/>
            <person name="Grigoriev I.V."/>
            <person name="Miller A.N."/>
            <person name="O'Donnell K."/>
            <person name="Stajich J.E."/>
            <person name="Bonito G."/>
        </authorList>
    </citation>
    <scope>NUCLEOTIDE SEQUENCE [LARGE SCALE GENOMIC DNA]</scope>
    <source>
        <strain evidence="1 2">AD045</strain>
    </source>
</reference>
<organism evidence="1 2">
    <name type="scientific">Linnemannia gamsii</name>
    <dbReference type="NCBI Taxonomy" id="64522"/>
    <lineage>
        <taxon>Eukaryota</taxon>
        <taxon>Fungi</taxon>
        <taxon>Fungi incertae sedis</taxon>
        <taxon>Mucoromycota</taxon>
        <taxon>Mortierellomycotina</taxon>
        <taxon>Mortierellomycetes</taxon>
        <taxon>Mortierellales</taxon>
        <taxon>Mortierellaceae</taxon>
        <taxon>Linnemannia</taxon>
    </lineage>
</organism>
<dbReference type="SUPFAM" id="SSF52047">
    <property type="entry name" value="RNI-like"/>
    <property type="match status" value="1"/>
</dbReference>